<protein>
    <submittedName>
        <fullName evidence="4">Unannotated protein</fullName>
    </submittedName>
</protein>
<feature type="domain" description="THAP4-like heme-binding" evidence="1">
    <location>
        <begin position="6"/>
        <end position="186"/>
    </location>
</feature>
<evidence type="ECO:0000313" key="5">
    <source>
        <dbReference type="EMBL" id="CAB5028518.1"/>
    </source>
</evidence>
<dbReference type="EMBL" id="CAFBPW010000027">
    <property type="protein sequence ID" value="CAB5028518.1"/>
    <property type="molecule type" value="Genomic_DNA"/>
</dbReference>
<gene>
    <name evidence="2" type="ORF">UFOPK2582_00667</name>
    <name evidence="3" type="ORF">UFOPK3046_00753</name>
    <name evidence="4" type="ORF">UFOPK3914_00003</name>
    <name evidence="5" type="ORF">UFOPK4173_00393</name>
    <name evidence="6" type="ORF">UFOPK4354_01543</name>
</gene>
<evidence type="ECO:0000313" key="2">
    <source>
        <dbReference type="EMBL" id="CAB4695596.1"/>
    </source>
</evidence>
<dbReference type="EMBL" id="CAEZXS010000061">
    <property type="protein sequence ID" value="CAB4695596.1"/>
    <property type="molecule type" value="Genomic_DNA"/>
</dbReference>
<evidence type="ECO:0000259" key="1">
    <source>
        <dbReference type="Pfam" id="PF08768"/>
    </source>
</evidence>
<accession>A0A6J7LKN2</accession>
<dbReference type="Gene3D" id="2.40.128.20">
    <property type="match status" value="1"/>
</dbReference>
<name>A0A6J7LKN2_9ZZZZ</name>
<evidence type="ECO:0000313" key="4">
    <source>
        <dbReference type="EMBL" id="CAB4967752.1"/>
    </source>
</evidence>
<dbReference type="EMBL" id="CAFBOG010000001">
    <property type="protein sequence ID" value="CAB4967752.1"/>
    <property type="molecule type" value="Genomic_DNA"/>
</dbReference>
<proteinExistence type="predicted"/>
<dbReference type="AlphaFoldDB" id="A0A6J7LKN2"/>
<dbReference type="InterPro" id="IPR012674">
    <property type="entry name" value="Calycin"/>
</dbReference>
<dbReference type="EMBL" id="CAFBQW010000205">
    <property type="protein sequence ID" value="CAB5068550.1"/>
    <property type="molecule type" value="Genomic_DNA"/>
</dbReference>
<evidence type="ECO:0000313" key="3">
    <source>
        <dbReference type="EMBL" id="CAB4804410.1"/>
    </source>
</evidence>
<reference evidence="4" key="1">
    <citation type="submission" date="2020-05" db="EMBL/GenBank/DDBJ databases">
        <authorList>
            <person name="Chiriac C."/>
            <person name="Salcher M."/>
            <person name="Ghai R."/>
            <person name="Kavagutti S V."/>
        </authorList>
    </citation>
    <scope>NUCLEOTIDE SEQUENCE</scope>
</reference>
<dbReference type="EMBL" id="CAFAAQ010000052">
    <property type="protein sequence ID" value="CAB4804410.1"/>
    <property type="molecule type" value="Genomic_DNA"/>
</dbReference>
<organism evidence="4">
    <name type="scientific">freshwater metagenome</name>
    <dbReference type="NCBI Taxonomy" id="449393"/>
    <lineage>
        <taxon>unclassified sequences</taxon>
        <taxon>metagenomes</taxon>
        <taxon>ecological metagenomes</taxon>
    </lineage>
</organism>
<dbReference type="Pfam" id="PF08768">
    <property type="entry name" value="THAP4_heme-bd"/>
    <property type="match status" value="1"/>
</dbReference>
<dbReference type="InterPro" id="IPR014878">
    <property type="entry name" value="THAP4-like_heme-bd"/>
</dbReference>
<sequence>MADEWGPLGALIGDWENEDRALDGLDVSYSHEREQVWNSSYRERASLKPFGPVVNGSQSLYGLDYRSAMWREDDSDPFHAEVGYWLWDSATGEILRAVVLGRGISVLAGGFTTADASSFTMSAGADGSPYRIGENSYLVEHASTVLYEITVTLHEDDSWTYAQNSVLSMDTVEGPFAHTDSNRMVRSKD</sequence>
<evidence type="ECO:0000313" key="6">
    <source>
        <dbReference type="EMBL" id="CAB5068550.1"/>
    </source>
</evidence>
<dbReference type="SUPFAM" id="SSF50814">
    <property type="entry name" value="Lipocalins"/>
    <property type="match status" value="1"/>
</dbReference>